<keyword evidence="9" id="KW-1185">Reference proteome</keyword>
<feature type="transmembrane region" description="Helical" evidence="6">
    <location>
        <begin position="290"/>
        <end position="310"/>
    </location>
</feature>
<dbReference type="InterPro" id="IPR020846">
    <property type="entry name" value="MFS_dom"/>
</dbReference>
<feature type="transmembrane region" description="Helical" evidence="6">
    <location>
        <begin position="123"/>
        <end position="144"/>
    </location>
</feature>
<dbReference type="CDD" id="cd17319">
    <property type="entry name" value="MFS_ExuT_GudP_like"/>
    <property type="match status" value="1"/>
</dbReference>
<dbReference type="Gene3D" id="1.20.1250.20">
    <property type="entry name" value="MFS general substrate transporter like domains"/>
    <property type="match status" value="2"/>
</dbReference>
<dbReference type="SUPFAM" id="SSF103473">
    <property type="entry name" value="MFS general substrate transporter"/>
    <property type="match status" value="1"/>
</dbReference>
<dbReference type="InterPro" id="IPR011701">
    <property type="entry name" value="MFS"/>
</dbReference>
<feature type="transmembrane region" description="Helical" evidence="6">
    <location>
        <begin position="413"/>
        <end position="432"/>
    </location>
</feature>
<feature type="transmembrane region" description="Helical" evidence="6">
    <location>
        <begin position="191"/>
        <end position="213"/>
    </location>
</feature>
<name>A0ABW8ZUN4_9BURK</name>
<feature type="transmembrane region" description="Helical" evidence="6">
    <location>
        <begin position="66"/>
        <end position="86"/>
    </location>
</feature>
<keyword evidence="3 6" id="KW-0812">Transmembrane</keyword>
<dbReference type="Pfam" id="PF07690">
    <property type="entry name" value="MFS_1"/>
    <property type="match status" value="1"/>
</dbReference>
<dbReference type="PANTHER" id="PTHR43791:SF36">
    <property type="entry name" value="TRANSPORTER, PUTATIVE (AFU_ORTHOLOGUE AFUA_6G08340)-RELATED"/>
    <property type="match status" value="1"/>
</dbReference>
<evidence type="ECO:0000313" key="9">
    <source>
        <dbReference type="Proteomes" id="UP001629249"/>
    </source>
</evidence>
<evidence type="ECO:0000256" key="2">
    <source>
        <dbReference type="ARBA" id="ARBA00022448"/>
    </source>
</evidence>
<feature type="transmembrane region" description="Helical" evidence="6">
    <location>
        <begin position="98"/>
        <end position="117"/>
    </location>
</feature>
<evidence type="ECO:0000256" key="4">
    <source>
        <dbReference type="ARBA" id="ARBA00022989"/>
    </source>
</evidence>
<evidence type="ECO:0000256" key="6">
    <source>
        <dbReference type="SAM" id="Phobius"/>
    </source>
</evidence>
<feature type="transmembrane region" description="Helical" evidence="6">
    <location>
        <begin position="347"/>
        <end position="367"/>
    </location>
</feature>
<evidence type="ECO:0000256" key="1">
    <source>
        <dbReference type="ARBA" id="ARBA00004141"/>
    </source>
</evidence>
<keyword evidence="2" id="KW-0813">Transport</keyword>
<feature type="domain" description="Major facilitator superfamily (MFS) profile" evidence="7">
    <location>
        <begin position="32"/>
        <end position="437"/>
    </location>
</feature>
<evidence type="ECO:0000256" key="5">
    <source>
        <dbReference type="ARBA" id="ARBA00023136"/>
    </source>
</evidence>
<evidence type="ECO:0000313" key="8">
    <source>
        <dbReference type="EMBL" id="MFL9886914.1"/>
    </source>
</evidence>
<proteinExistence type="predicted"/>
<feature type="transmembrane region" description="Helical" evidence="6">
    <location>
        <begin position="28"/>
        <end position="46"/>
    </location>
</feature>
<comment type="caution">
    <text evidence="8">The sequence shown here is derived from an EMBL/GenBank/DDBJ whole genome shotgun (WGS) entry which is preliminary data.</text>
</comment>
<protein>
    <submittedName>
        <fullName evidence="8">MFS transporter</fullName>
    </submittedName>
</protein>
<dbReference type="EMBL" id="JAQQFN010000024">
    <property type="protein sequence ID" value="MFL9886914.1"/>
    <property type="molecule type" value="Genomic_DNA"/>
</dbReference>
<dbReference type="PANTHER" id="PTHR43791">
    <property type="entry name" value="PERMEASE-RELATED"/>
    <property type="match status" value="1"/>
</dbReference>
<gene>
    <name evidence="8" type="ORF">PQR66_28000</name>
</gene>
<accession>A0ABW8ZUN4</accession>
<dbReference type="Proteomes" id="UP001629249">
    <property type="component" value="Unassembled WGS sequence"/>
</dbReference>
<dbReference type="InterPro" id="IPR036259">
    <property type="entry name" value="MFS_trans_sf"/>
</dbReference>
<sequence>MNTTQSLSAPATVLGAATEAENRLFRKVALHILPVLMLGYLAASVDRVNIGFAKLHMAADLNFSDAVYGFGAGIFFLGYFIFEVPSNVILHRVGARMWIARIMATWGIVSALTMFVSTPLQFYAVRFLLGVAEAGFIPGVIYYLSNWFPAQRRGRVMGVFYIALALSGFIGGPVSGLILQTLSGAGGMAGWKWLFLIEALPTLVIAVLVYATLDKDIASARWLDDSERATLQGMIDAESRSKTHLSLRSMMFNRHVQIMSVIFFCGIFAMYGLGFWMPTLIKNMGVKSDLSIGLMSAVPSLFAIASMVGFGRSADRMRERRWHLATLYLLGAVGLALSVLWEHDPLLGIVALCIANMGILAIPPLFWSLPTAILGGAAAAAGIAWINSFANLAGFLGPYVVGYVKQSTGTTEAAVWLLAIVLIAGAALILTLPRRMVNR</sequence>
<feature type="transmembrane region" description="Helical" evidence="6">
    <location>
        <begin position="258"/>
        <end position="278"/>
    </location>
</feature>
<keyword evidence="5 6" id="KW-0472">Membrane</keyword>
<dbReference type="RefSeq" id="WP_279227346.1">
    <property type="nucleotide sequence ID" value="NZ_JAQQFH010000018.1"/>
</dbReference>
<evidence type="ECO:0000259" key="7">
    <source>
        <dbReference type="PROSITE" id="PS50850"/>
    </source>
</evidence>
<dbReference type="PROSITE" id="PS50850">
    <property type="entry name" value="MFS"/>
    <property type="match status" value="1"/>
</dbReference>
<comment type="subcellular location">
    <subcellularLocation>
        <location evidence="1">Membrane</location>
        <topology evidence="1">Multi-pass membrane protein</topology>
    </subcellularLocation>
</comment>
<reference evidence="8 9" key="1">
    <citation type="journal article" date="2024" name="Chem. Sci.">
        <title>Discovery of megapolipeptins by genome mining of a Burkholderiales bacteria collection.</title>
        <authorList>
            <person name="Paulo B.S."/>
            <person name="Recchia M.J.J."/>
            <person name="Lee S."/>
            <person name="Fergusson C.H."/>
            <person name="Romanowski S.B."/>
            <person name="Hernandez A."/>
            <person name="Krull N."/>
            <person name="Liu D.Y."/>
            <person name="Cavanagh H."/>
            <person name="Bos A."/>
            <person name="Gray C.A."/>
            <person name="Murphy B.T."/>
            <person name="Linington R.G."/>
            <person name="Eustaquio A.S."/>
        </authorList>
    </citation>
    <scope>NUCLEOTIDE SEQUENCE [LARGE SCALE GENOMIC DNA]</scope>
    <source>
        <strain evidence="8 9">RL16-012-BIC-B</strain>
    </source>
</reference>
<keyword evidence="4 6" id="KW-1133">Transmembrane helix</keyword>
<feature type="transmembrane region" description="Helical" evidence="6">
    <location>
        <begin position="379"/>
        <end position="401"/>
    </location>
</feature>
<feature type="transmembrane region" description="Helical" evidence="6">
    <location>
        <begin position="156"/>
        <end position="179"/>
    </location>
</feature>
<feature type="transmembrane region" description="Helical" evidence="6">
    <location>
        <begin position="322"/>
        <end position="341"/>
    </location>
</feature>
<evidence type="ECO:0000256" key="3">
    <source>
        <dbReference type="ARBA" id="ARBA00022692"/>
    </source>
</evidence>
<organism evidence="8 9">
    <name type="scientific">Paraburkholderia agricolaris</name>
    <dbReference type="NCBI Taxonomy" id="2152888"/>
    <lineage>
        <taxon>Bacteria</taxon>
        <taxon>Pseudomonadati</taxon>
        <taxon>Pseudomonadota</taxon>
        <taxon>Betaproteobacteria</taxon>
        <taxon>Burkholderiales</taxon>
        <taxon>Burkholderiaceae</taxon>
        <taxon>Paraburkholderia</taxon>
    </lineage>
</organism>